<reference evidence="1" key="1">
    <citation type="journal article" date="2015" name="Nature">
        <title>Complex archaea that bridge the gap between prokaryotes and eukaryotes.</title>
        <authorList>
            <person name="Spang A."/>
            <person name="Saw J.H."/>
            <person name="Jorgensen S.L."/>
            <person name="Zaremba-Niedzwiedzka K."/>
            <person name="Martijn J."/>
            <person name="Lind A.E."/>
            <person name="van Eijk R."/>
            <person name="Schleper C."/>
            <person name="Guy L."/>
            <person name="Ettema T.J."/>
        </authorList>
    </citation>
    <scope>NUCLEOTIDE SEQUENCE</scope>
</reference>
<comment type="caution">
    <text evidence="1">The sequence shown here is derived from an EMBL/GenBank/DDBJ whole genome shotgun (WGS) entry which is preliminary data.</text>
</comment>
<protein>
    <submittedName>
        <fullName evidence="1">Uncharacterized protein</fullName>
    </submittedName>
</protein>
<organism evidence="1">
    <name type="scientific">marine sediment metagenome</name>
    <dbReference type="NCBI Taxonomy" id="412755"/>
    <lineage>
        <taxon>unclassified sequences</taxon>
        <taxon>metagenomes</taxon>
        <taxon>ecological metagenomes</taxon>
    </lineage>
</organism>
<dbReference type="EMBL" id="LAZR01000195">
    <property type="protein sequence ID" value="KKN82762.1"/>
    <property type="molecule type" value="Genomic_DNA"/>
</dbReference>
<gene>
    <name evidence="1" type="ORF">LCGC14_0305860</name>
</gene>
<evidence type="ECO:0000313" key="1">
    <source>
        <dbReference type="EMBL" id="KKN82762.1"/>
    </source>
</evidence>
<proteinExistence type="predicted"/>
<name>A0A0F9U662_9ZZZZ</name>
<accession>A0A0F9U662</accession>
<dbReference type="AlphaFoldDB" id="A0A0F9U662"/>
<sequence length="63" mass="7295">MDFGIPQRRKGFCVTEICPFCDTRLVITDQRIILNNEEITCLICKNTYRLDVNSTKDKPTKEG</sequence>